<gene>
    <name evidence="3" type="ORF">DLJ74_14175</name>
</gene>
<dbReference type="SUPFAM" id="SSF53300">
    <property type="entry name" value="vWA-like"/>
    <property type="match status" value="1"/>
</dbReference>
<sequence length="449" mass="51705">MKKHVKWISLLIALLLMTGCGDKEDASSEEQPSKKNSEEGTNEEIDNLNYETYLVSTVEERMQLEPGDYSGEKYKEEKIKDLINQFPKDLSGEEYYSRLLALTAEDYRNYYEFFNNVDTSFESASSQPGEIETPDQAEQHKVNIEILFDASGSMGALINGKTKMELAKNAIDTFVSELPEQVNISLRVYGHKGTGSDEDKELSCSSTEEIYPLGHYDEKTFNQALDSFSPAGWTPLASAIQIAKEDLSKQTGENVENIIYVVSDGVETCDGDPVKVAKDLNESDIEAIVNIIGFDVDDEGQQQLKKVAEAGKGKYSTVRNEQELKDYFEKEKSSLINEWFEWESENVNKYFQSESERVNKLFEVENEMVTLAQEEENRIIELSYYMEETLEIDGYDIREIARDLGYQLREYARDTAYQYREELRNKGYENREKVRDEAYEKREKLRNDE</sequence>
<comment type="caution">
    <text evidence="3">The sequence shown here is derived from an EMBL/GenBank/DDBJ whole genome shotgun (WGS) entry which is preliminary data.</text>
</comment>
<evidence type="ECO:0000256" key="1">
    <source>
        <dbReference type="SAM" id="MobiDB-lite"/>
    </source>
</evidence>
<evidence type="ECO:0000313" key="3">
    <source>
        <dbReference type="EMBL" id="PWU67605.1"/>
    </source>
</evidence>
<dbReference type="RefSeq" id="WP_054860631.1">
    <property type="nucleotide sequence ID" value="NZ_QGTD01000013.1"/>
</dbReference>
<dbReference type="AlphaFoldDB" id="A0A317KW06"/>
<feature type="region of interest" description="Disordered" evidence="1">
    <location>
        <begin position="23"/>
        <end position="46"/>
    </location>
</feature>
<reference evidence="3 4" key="1">
    <citation type="submission" date="2018-05" db="EMBL/GenBank/DDBJ databases">
        <title>Genomic analysis of Gracilibacillus dipsosauri DD1 reveals novel features of a salt-tolerant amylase.</title>
        <authorList>
            <person name="Deutch C.E."/>
            <person name="Yang S."/>
        </authorList>
    </citation>
    <scope>NUCLEOTIDE SEQUENCE [LARGE SCALE GENOMIC DNA]</scope>
    <source>
        <strain evidence="3 4">DD1</strain>
    </source>
</reference>
<protein>
    <submittedName>
        <fullName evidence="3">VWA domain-containing protein</fullName>
    </submittedName>
</protein>
<dbReference type="InterPro" id="IPR036465">
    <property type="entry name" value="vWFA_dom_sf"/>
</dbReference>
<dbReference type="InterPro" id="IPR002035">
    <property type="entry name" value="VWF_A"/>
</dbReference>
<dbReference type="Pfam" id="PF00092">
    <property type="entry name" value="VWA"/>
    <property type="match status" value="1"/>
</dbReference>
<dbReference type="PROSITE" id="PS51257">
    <property type="entry name" value="PROKAR_LIPOPROTEIN"/>
    <property type="match status" value="1"/>
</dbReference>
<dbReference type="Gene3D" id="3.40.50.410">
    <property type="entry name" value="von Willebrand factor, type A domain"/>
    <property type="match status" value="1"/>
</dbReference>
<proteinExistence type="predicted"/>
<evidence type="ECO:0000259" key="2">
    <source>
        <dbReference type="PROSITE" id="PS50234"/>
    </source>
</evidence>
<dbReference type="OrthoDB" id="9783818at2"/>
<accession>A0A317KW06</accession>
<dbReference type="PROSITE" id="PS50234">
    <property type="entry name" value="VWFA"/>
    <property type="match status" value="1"/>
</dbReference>
<name>A0A317KW06_9BACI</name>
<keyword evidence="4" id="KW-1185">Reference proteome</keyword>
<dbReference type="SMART" id="SM00327">
    <property type="entry name" value="VWA"/>
    <property type="match status" value="1"/>
</dbReference>
<feature type="compositionally biased region" description="Basic and acidic residues" evidence="1">
    <location>
        <begin position="23"/>
        <end position="38"/>
    </location>
</feature>
<dbReference type="EMBL" id="QGTD01000013">
    <property type="protein sequence ID" value="PWU67605.1"/>
    <property type="molecule type" value="Genomic_DNA"/>
</dbReference>
<feature type="domain" description="VWFA" evidence="2">
    <location>
        <begin position="143"/>
        <end position="331"/>
    </location>
</feature>
<evidence type="ECO:0000313" key="4">
    <source>
        <dbReference type="Proteomes" id="UP000245624"/>
    </source>
</evidence>
<dbReference type="Proteomes" id="UP000245624">
    <property type="component" value="Unassembled WGS sequence"/>
</dbReference>
<organism evidence="3 4">
    <name type="scientific">Gracilibacillus dipsosauri</name>
    <dbReference type="NCBI Taxonomy" id="178340"/>
    <lineage>
        <taxon>Bacteria</taxon>
        <taxon>Bacillati</taxon>
        <taxon>Bacillota</taxon>
        <taxon>Bacilli</taxon>
        <taxon>Bacillales</taxon>
        <taxon>Bacillaceae</taxon>
        <taxon>Gracilibacillus</taxon>
    </lineage>
</organism>